<dbReference type="Proteomes" id="UP000245956">
    <property type="component" value="Unassembled WGS sequence"/>
</dbReference>
<evidence type="ECO:0000313" key="3">
    <source>
        <dbReference type="Proteomes" id="UP000245956"/>
    </source>
</evidence>
<protein>
    <submittedName>
        <fullName evidence="2">Uncharacterized protein</fullName>
    </submittedName>
</protein>
<accession>A0A2U3DR75</accession>
<name>A0A2U3DR75_PURLI</name>
<dbReference type="EMBL" id="LCWV01000045">
    <property type="protein sequence ID" value="PWI64763.1"/>
    <property type="molecule type" value="Genomic_DNA"/>
</dbReference>
<proteinExistence type="predicted"/>
<reference evidence="2 3" key="1">
    <citation type="journal article" date="2016" name="Front. Microbiol.">
        <title>Genome and transcriptome sequences reveal the specific parasitism of the nematophagous Purpureocillium lilacinum 36-1.</title>
        <authorList>
            <person name="Xie J."/>
            <person name="Li S."/>
            <person name="Mo C."/>
            <person name="Xiao X."/>
            <person name="Peng D."/>
            <person name="Wang G."/>
            <person name="Xiao Y."/>
        </authorList>
    </citation>
    <scope>NUCLEOTIDE SEQUENCE [LARGE SCALE GENOMIC DNA]</scope>
    <source>
        <strain evidence="2 3">36-1</strain>
    </source>
</reference>
<organism evidence="2 3">
    <name type="scientific">Purpureocillium lilacinum</name>
    <name type="common">Paecilomyces lilacinus</name>
    <dbReference type="NCBI Taxonomy" id="33203"/>
    <lineage>
        <taxon>Eukaryota</taxon>
        <taxon>Fungi</taxon>
        <taxon>Dikarya</taxon>
        <taxon>Ascomycota</taxon>
        <taxon>Pezizomycotina</taxon>
        <taxon>Sordariomycetes</taxon>
        <taxon>Hypocreomycetidae</taxon>
        <taxon>Hypocreales</taxon>
        <taxon>Ophiocordycipitaceae</taxon>
        <taxon>Purpureocillium</taxon>
    </lineage>
</organism>
<dbReference type="AlphaFoldDB" id="A0A2U3DR75"/>
<evidence type="ECO:0000256" key="1">
    <source>
        <dbReference type="SAM" id="MobiDB-lite"/>
    </source>
</evidence>
<comment type="caution">
    <text evidence="2">The sequence shown here is derived from an EMBL/GenBank/DDBJ whole genome shotgun (WGS) entry which is preliminary data.</text>
</comment>
<feature type="region of interest" description="Disordered" evidence="1">
    <location>
        <begin position="53"/>
        <end position="78"/>
    </location>
</feature>
<feature type="region of interest" description="Disordered" evidence="1">
    <location>
        <begin position="212"/>
        <end position="235"/>
    </location>
</feature>
<sequence length="235" mass="25916">MDSYRVWPYAQPFHCCFAQEATQHPILLSGSFPASRRNGSKDQRQRIEACRPTAATADPRCNKGPKVQGKPSHQGPTMVDPMAKIIRLCEHGSEHGPRCVRHKRQTQGPSCWESPMAQLAVYSPTQTISAQASWSQPTQSPGTDVPCGPRFHAPAPVPDCPLRLGLRPAAPIAEERPKMSGPRASVPAYGFGFLAVNHRPDDVHESLRLRPKTEQRHDAASSMNAMRTTMHKVCD</sequence>
<gene>
    <name evidence="2" type="ORF">PCL_08558</name>
</gene>
<evidence type="ECO:0000313" key="2">
    <source>
        <dbReference type="EMBL" id="PWI64763.1"/>
    </source>
</evidence>